<dbReference type="EMBL" id="JACEFI010000013">
    <property type="protein sequence ID" value="KAH0595204.1"/>
    <property type="molecule type" value="Genomic_DNA"/>
</dbReference>
<feature type="transmembrane region" description="Helical" evidence="1">
    <location>
        <begin position="111"/>
        <end position="130"/>
    </location>
</feature>
<name>A0A9P8S6D1_9HYPO</name>
<proteinExistence type="predicted"/>
<reference evidence="2 3" key="1">
    <citation type="submission" date="2020-07" db="EMBL/GenBank/DDBJ databases">
        <title>Metarhizium humberi genome.</title>
        <authorList>
            <person name="Lysoe E."/>
        </authorList>
    </citation>
    <scope>NUCLEOTIDE SEQUENCE [LARGE SCALE GENOMIC DNA]</scope>
    <source>
        <strain evidence="2 3">ESALQ1638</strain>
    </source>
</reference>
<keyword evidence="1" id="KW-0812">Transmembrane</keyword>
<dbReference type="AlphaFoldDB" id="A0A9P8S6D1"/>
<evidence type="ECO:0000313" key="2">
    <source>
        <dbReference type="EMBL" id="KAH0595204.1"/>
    </source>
</evidence>
<protein>
    <submittedName>
        <fullName evidence="2">Uncharacterized protein</fullName>
    </submittedName>
</protein>
<keyword evidence="3" id="KW-1185">Reference proteome</keyword>
<gene>
    <name evidence="2" type="ORF">MHUMG1_06953</name>
</gene>
<dbReference type="Proteomes" id="UP000764110">
    <property type="component" value="Unassembled WGS sequence"/>
</dbReference>
<keyword evidence="1" id="KW-0472">Membrane</keyword>
<evidence type="ECO:0000313" key="3">
    <source>
        <dbReference type="Proteomes" id="UP000764110"/>
    </source>
</evidence>
<organism evidence="2 3">
    <name type="scientific">Metarhizium humberi</name>
    <dbReference type="NCBI Taxonomy" id="2596975"/>
    <lineage>
        <taxon>Eukaryota</taxon>
        <taxon>Fungi</taxon>
        <taxon>Dikarya</taxon>
        <taxon>Ascomycota</taxon>
        <taxon>Pezizomycotina</taxon>
        <taxon>Sordariomycetes</taxon>
        <taxon>Hypocreomycetidae</taxon>
        <taxon>Hypocreales</taxon>
        <taxon>Clavicipitaceae</taxon>
        <taxon>Metarhizium</taxon>
    </lineage>
</organism>
<keyword evidence="1" id="KW-1133">Transmembrane helix</keyword>
<accession>A0A9P8S6D1</accession>
<sequence length="180" mass="19795">MCRQGTLKKGPATSRTCGLGRRWGWACGGTLWLTLAPPHTLIFLLELAQSQARLHAADKHGRQHICCAGTSEDHGPGEDIATSRNGCVAAIAACGSAEREMSQFYKTFTRPIAKVLVVAVFSYQLIYWGWVKLEADEHRQKTDAEIADLEAKVGTLDKALKDDVEAKEAETPKKKKGGWW</sequence>
<evidence type="ECO:0000256" key="1">
    <source>
        <dbReference type="SAM" id="Phobius"/>
    </source>
</evidence>
<comment type="caution">
    <text evidence="2">The sequence shown here is derived from an EMBL/GenBank/DDBJ whole genome shotgun (WGS) entry which is preliminary data.</text>
</comment>